<evidence type="ECO:0000256" key="5">
    <source>
        <dbReference type="ARBA" id="ARBA00022692"/>
    </source>
</evidence>
<feature type="transmembrane region" description="Helical" evidence="8">
    <location>
        <begin position="12"/>
        <end position="32"/>
    </location>
</feature>
<dbReference type="InterPro" id="IPR004761">
    <property type="entry name" value="Spore_GerAB"/>
</dbReference>
<evidence type="ECO:0000313" key="9">
    <source>
        <dbReference type="EMBL" id="KLI02828.1"/>
    </source>
</evidence>
<evidence type="ECO:0000256" key="7">
    <source>
        <dbReference type="ARBA" id="ARBA00023136"/>
    </source>
</evidence>
<evidence type="ECO:0000313" key="10">
    <source>
        <dbReference type="Proteomes" id="UP000035553"/>
    </source>
</evidence>
<dbReference type="OrthoDB" id="2380240at2"/>
<feature type="transmembrane region" description="Helical" evidence="8">
    <location>
        <begin position="118"/>
        <end position="141"/>
    </location>
</feature>
<keyword evidence="6 8" id="KW-1133">Transmembrane helix</keyword>
<dbReference type="Pfam" id="PF03845">
    <property type="entry name" value="Spore_permease"/>
    <property type="match status" value="1"/>
</dbReference>
<comment type="similarity">
    <text evidence="2">Belongs to the amino acid-polyamine-organocation (APC) superfamily. Spore germination protein (SGP) (TC 2.A.3.9) family.</text>
</comment>
<feature type="transmembrane region" description="Helical" evidence="8">
    <location>
        <begin position="342"/>
        <end position="360"/>
    </location>
</feature>
<reference evidence="9 10" key="1">
    <citation type="journal article" date="2011" name="J. Bacteriol.">
        <title>Draft genome sequence of Sporolactobacillus inulinus strain CASD, an efficient D-lactic acid-producing bacterium with high-concentration lactate tolerance capability.</title>
        <authorList>
            <person name="Yu B."/>
            <person name="Su F."/>
            <person name="Wang L."/>
            <person name="Xu K."/>
            <person name="Zhao B."/>
            <person name="Xu P."/>
        </authorList>
    </citation>
    <scope>NUCLEOTIDE SEQUENCE [LARGE SCALE GENOMIC DNA]</scope>
    <source>
        <strain evidence="9 10">CASD</strain>
    </source>
</reference>
<dbReference type="RefSeq" id="WP_010025006.1">
    <property type="nucleotide sequence ID" value="NZ_AFVQ02000070.1"/>
</dbReference>
<feature type="transmembrane region" description="Helical" evidence="8">
    <location>
        <begin position="44"/>
        <end position="63"/>
    </location>
</feature>
<dbReference type="PANTHER" id="PTHR34975">
    <property type="entry name" value="SPORE GERMINATION PROTEIN A2"/>
    <property type="match status" value="1"/>
</dbReference>
<feature type="transmembrane region" description="Helical" evidence="8">
    <location>
        <begin position="84"/>
        <end position="106"/>
    </location>
</feature>
<feature type="transmembrane region" description="Helical" evidence="8">
    <location>
        <begin position="274"/>
        <end position="296"/>
    </location>
</feature>
<protein>
    <submittedName>
        <fullName evidence="9">Spore gernimation protein</fullName>
    </submittedName>
</protein>
<dbReference type="AlphaFoldDB" id="A0A0U1QPV1"/>
<evidence type="ECO:0000256" key="2">
    <source>
        <dbReference type="ARBA" id="ARBA00007998"/>
    </source>
</evidence>
<comment type="subcellular location">
    <subcellularLocation>
        <location evidence="1">Membrane</location>
        <topology evidence="1">Multi-pass membrane protein</topology>
    </subcellularLocation>
</comment>
<keyword evidence="3" id="KW-0813">Transport</keyword>
<evidence type="ECO:0000256" key="8">
    <source>
        <dbReference type="SAM" id="Phobius"/>
    </source>
</evidence>
<keyword evidence="10" id="KW-1185">Reference proteome</keyword>
<gene>
    <name evidence="9" type="ORF">SINU_05765</name>
</gene>
<feature type="transmembrane region" description="Helical" evidence="8">
    <location>
        <begin position="189"/>
        <end position="210"/>
    </location>
</feature>
<dbReference type="EMBL" id="AFVQ02000070">
    <property type="protein sequence ID" value="KLI02828.1"/>
    <property type="molecule type" value="Genomic_DNA"/>
</dbReference>
<dbReference type="STRING" id="1069536.SINU_05765"/>
<dbReference type="GO" id="GO:0009847">
    <property type="term" value="P:spore germination"/>
    <property type="evidence" value="ECO:0007669"/>
    <property type="project" value="InterPro"/>
</dbReference>
<dbReference type="PANTHER" id="PTHR34975:SF2">
    <property type="entry name" value="SPORE GERMINATION PROTEIN A2"/>
    <property type="match status" value="1"/>
</dbReference>
<keyword evidence="4" id="KW-0309">Germination</keyword>
<accession>A0A0U1QPV1</accession>
<name>A0A0U1QPV1_9BACL</name>
<dbReference type="GO" id="GO:0016020">
    <property type="term" value="C:membrane"/>
    <property type="evidence" value="ECO:0007669"/>
    <property type="project" value="UniProtKB-SubCell"/>
</dbReference>
<feature type="transmembrane region" description="Helical" evidence="8">
    <location>
        <begin position="148"/>
        <end position="169"/>
    </location>
</feature>
<keyword evidence="5 8" id="KW-0812">Transmembrane</keyword>
<evidence type="ECO:0000256" key="6">
    <source>
        <dbReference type="ARBA" id="ARBA00022989"/>
    </source>
</evidence>
<feature type="transmembrane region" description="Helical" evidence="8">
    <location>
        <begin position="222"/>
        <end position="245"/>
    </location>
</feature>
<dbReference type="NCBIfam" id="TIGR00912">
    <property type="entry name" value="2A0309"/>
    <property type="match status" value="1"/>
</dbReference>
<sequence length="370" mass="42332">MNDKIKPAHQVGPVSAFFIPQVMQIGIGYLSFQQIITKYSQQDAWLASLISGALSLGILWVVLRLLENERQFGMPDLFSIHTRIFGRRIGTILNLFTVTHVLLFAIRSLRSYIEIVHVWVFPQMSMFLFSLIFCLIAWYIVSGGMRTIAGVCLLSFIYLVPLSILTLFIVPHAQFENLLPLIDHSPAALLKSCYELTHVYLGFELLLYVYPFISNPREARKWAFRSALTTVYFYTTTLILAIAYFSQGELQNTIWPTVAYWKSVRFPLVEHIDIIAIVLLLWATIPKVCLCSWIIARAVKFTVPKIKMKYSLIVILALFIAGTTMIRTGLLVKQLNVAYTRYGALIIYIYLPILLFCQWIKKKRGRSAAS</sequence>
<proteinExistence type="inferred from homology"/>
<evidence type="ECO:0000256" key="4">
    <source>
        <dbReference type="ARBA" id="ARBA00022544"/>
    </source>
</evidence>
<dbReference type="Proteomes" id="UP000035553">
    <property type="component" value="Unassembled WGS sequence"/>
</dbReference>
<evidence type="ECO:0000256" key="3">
    <source>
        <dbReference type="ARBA" id="ARBA00022448"/>
    </source>
</evidence>
<organism evidence="9 10">
    <name type="scientific">Sporolactobacillus inulinus CASD</name>
    <dbReference type="NCBI Taxonomy" id="1069536"/>
    <lineage>
        <taxon>Bacteria</taxon>
        <taxon>Bacillati</taxon>
        <taxon>Bacillota</taxon>
        <taxon>Bacilli</taxon>
        <taxon>Bacillales</taxon>
        <taxon>Sporolactobacillaceae</taxon>
        <taxon>Sporolactobacillus</taxon>
    </lineage>
</organism>
<evidence type="ECO:0000256" key="1">
    <source>
        <dbReference type="ARBA" id="ARBA00004141"/>
    </source>
</evidence>
<comment type="caution">
    <text evidence="9">The sequence shown here is derived from an EMBL/GenBank/DDBJ whole genome shotgun (WGS) entry which is preliminary data.</text>
</comment>
<keyword evidence="7 8" id="KW-0472">Membrane</keyword>
<feature type="transmembrane region" description="Helical" evidence="8">
    <location>
        <begin position="308"/>
        <end position="330"/>
    </location>
</feature>